<dbReference type="VEuPathDB" id="VectorBase:HLOH_052139"/>
<reference evidence="1 2" key="1">
    <citation type="journal article" date="2020" name="Cell">
        <title>Large-Scale Comparative Analyses of Tick Genomes Elucidate Their Genetic Diversity and Vector Capacities.</title>
        <authorList>
            <consortium name="Tick Genome and Microbiome Consortium (TIGMIC)"/>
            <person name="Jia N."/>
            <person name="Wang J."/>
            <person name="Shi W."/>
            <person name="Du L."/>
            <person name="Sun Y."/>
            <person name="Zhan W."/>
            <person name="Jiang J.F."/>
            <person name="Wang Q."/>
            <person name="Zhang B."/>
            <person name="Ji P."/>
            <person name="Bell-Sakyi L."/>
            <person name="Cui X.M."/>
            <person name="Yuan T.T."/>
            <person name="Jiang B.G."/>
            <person name="Yang W.F."/>
            <person name="Lam T.T."/>
            <person name="Chang Q.C."/>
            <person name="Ding S.J."/>
            <person name="Wang X.J."/>
            <person name="Zhu J.G."/>
            <person name="Ruan X.D."/>
            <person name="Zhao L."/>
            <person name="Wei J.T."/>
            <person name="Ye R.Z."/>
            <person name="Que T.C."/>
            <person name="Du C.H."/>
            <person name="Zhou Y.H."/>
            <person name="Cheng J.X."/>
            <person name="Dai P.F."/>
            <person name="Guo W.B."/>
            <person name="Han X.H."/>
            <person name="Huang E.J."/>
            <person name="Li L.F."/>
            <person name="Wei W."/>
            <person name="Gao Y.C."/>
            <person name="Liu J.Z."/>
            <person name="Shao H.Z."/>
            <person name="Wang X."/>
            <person name="Wang C.C."/>
            <person name="Yang T.C."/>
            <person name="Huo Q.B."/>
            <person name="Li W."/>
            <person name="Chen H.Y."/>
            <person name="Chen S.E."/>
            <person name="Zhou L.G."/>
            <person name="Ni X.B."/>
            <person name="Tian J.H."/>
            <person name="Sheng Y."/>
            <person name="Liu T."/>
            <person name="Pan Y.S."/>
            <person name="Xia L.Y."/>
            <person name="Li J."/>
            <person name="Zhao F."/>
            <person name="Cao W.C."/>
        </authorList>
    </citation>
    <scope>NUCLEOTIDE SEQUENCE [LARGE SCALE GENOMIC DNA]</scope>
    <source>
        <strain evidence="1">HaeL-2018</strain>
    </source>
</reference>
<comment type="caution">
    <text evidence="1">The sequence shown here is derived from an EMBL/GenBank/DDBJ whole genome shotgun (WGS) entry which is preliminary data.</text>
</comment>
<dbReference type="AlphaFoldDB" id="A0A9J6GNL5"/>
<accession>A0A9J6GNL5</accession>
<dbReference type="Proteomes" id="UP000821853">
    <property type="component" value="Chromosome 5"/>
</dbReference>
<organism evidence="1 2">
    <name type="scientific">Haemaphysalis longicornis</name>
    <name type="common">Bush tick</name>
    <dbReference type="NCBI Taxonomy" id="44386"/>
    <lineage>
        <taxon>Eukaryota</taxon>
        <taxon>Metazoa</taxon>
        <taxon>Ecdysozoa</taxon>
        <taxon>Arthropoda</taxon>
        <taxon>Chelicerata</taxon>
        <taxon>Arachnida</taxon>
        <taxon>Acari</taxon>
        <taxon>Parasitiformes</taxon>
        <taxon>Ixodida</taxon>
        <taxon>Ixodoidea</taxon>
        <taxon>Ixodidae</taxon>
        <taxon>Haemaphysalinae</taxon>
        <taxon>Haemaphysalis</taxon>
    </lineage>
</organism>
<keyword evidence="2" id="KW-1185">Reference proteome</keyword>
<evidence type="ECO:0000313" key="1">
    <source>
        <dbReference type="EMBL" id="KAH9376167.1"/>
    </source>
</evidence>
<name>A0A9J6GNL5_HAELO</name>
<protein>
    <submittedName>
        <fullName evidence="1">Uncharacterized protein</fullName>
    </submittedName>
</protein>
<sequence>MCDLLRSNLKERGYPASLKSTGYVFGSDVASKCNDLSSAAFEIVMAGLQWHFQKGGANRLFDTELLQ</sequence>
<evidence type="ECO:0000313" key="2">
    <source>
        <dbReference type="Proteomes" id="UP000821853"/>
    </source>
</evidence>
<dbReference type="EMBL" id="JABSTR010000007">
    <property type="protein sequence ID" value="KAH9376167.1"/>
    <property type="molecule type" value="Genomic_DNA"/>
</dbReference>
<proteinExistence type="predicted"/>
<gene>
    <name evidence="1" type="ORF">HPB48_017159</name>
</gene>